<sequence>MPVTTVDVLVLLALSIASIQLYSNKRRPFPLPPGPRGLPIIGNLLDIPKSRSWIVYRDWARKYGDIMCISALGQHIVIVSSVATARDILEKRAAIYSDRMVVPMYNLMQWEWFLPVTRWGEDWRRTRRALDRGLRPSAVTQYRPAVTAKVHTFLRALRTKPDAFREHIEFLQASIIMSITYGYDVTGHDDQYLRVANDMSKLGSRTILPGAVLYNDLPILGYLPEFLPGMGFKALARTGLALGIEARDAPMRWVQEAVKNGTAAPSLTRESIRELEEDPEADHVQGLRDIAAASGSLFAAGADTTVSAMAVFFLAMALFPDVQQRARAEVDAATGRERLPNYDDRADLPYVDAMIQEILRWHTVLSLGLPHAALEDDVYEGYFIPKGSLIMTNTWAMMHDPKVYPDPDAFNPARYVTADGQFTEDPAVNANFGFGRRICPGRHLVDSTLYLVVVSVLAAFEVRGAPGTPAEGAFTDALVSHPEEFACAIVPRDYVSEALVAGGA</sequence>
<gene>
    <name evidence="1" type="ORF">FA95DRAFT_1557973</name>
</gene>
<dbReference type="Proteomes" id="UP000814033">
    <property type="component" value="Unassembled WGS sequence"/>
</dbReference>
<reference evidence="1" key="1">
    <citation type="submission" date="2021-02" db="EMBL/GenBank/DDBJ databases">
        <authorList>
            <consortium name="DOE Joint Genome Institute"/>
            <person name="Ahrendt S."/>
            <person name="Looney B.P."/>
            <person name="Miyauchi S."/>
            <person name="Morin E."/>
            <person name="Drula E."/>
            <person name="Courty P.E."/>
            <person name="Chicoki N."/>
            <person name="Fauchery L."/>
            <person name="Kohler A."/>
            <person name="Kuo A."/>
            <person name="Labutti K."/>
            <person name="Pangilinan J."/>
            <person name="Lipzen A."/>
            <person name="Riley R."/>
            <person name="Andreopoulos W."/>
            <person name="He G."/>
            <person name="Johnson J."/>
            <person name="Barry K.W."/>
            <person name="Grigoriev I.V."/>
            <person name="Nagy L."/>
            <person name="Hibbett D."/>
            <person name="Henrissat B."/>
            <person name="Matheny P.B."/>
            <person name="Labbe J."/>
            <person name="Martin F."/>
        </authorList>
    </citation>
    <scope>NUCLEOTIDE SEQUENCE</scope>
    <source>
        <strain evidence="1">FP105234-sp</strain>
    </source>
</reference>
<evidence type="ECO:0000313" key="1">
    <source>
        <dbReference type="EMBL" id="KAI0048472.1"/>
    </source>
</evidence>
<dbReference type="EMBL" id="MU275886">
    <property type="protein sequence ID" value="KAI0048472.1"/>
    <property type="molecule type" value="Genomic_DNA"/>
</dbReference>
<comment type="caution">
    <text evidence="1">The sequence shown here is derived from an EMBL/GenBank/DDBJ whole genome shotgun (WGS) entry which is preliminary data.</text>
</comment>
<proteinExistence type="predicted"/>
<protein>
    <submittedName>
        <fullName evidence="1">Cytochrome P450</fullName>
    </submittedName>
</protein>
<keyword evidence="2" id="KW-1185">Reference proteome</keyword>
<organism evidence="1 2">
    <name type="scientific">Auriscalpium vulgare</name>
    <dbReference type="NCBI Taxonomy" id="40419"/>
    <lineage>
        <taxon>Eukaryota</taxon>
        <taxon>Fungi</taxon>
        <taxon>Dikarya</taxon>
        <taxon>Basidiomycota</taxon>
        <taxon>Agaricomycotina</taxon>
        <taxon>Agaricomycetes</taxon>
        <taxon>Russulales</taxon>
        <taxon>Auriscalpiaceae</taxon>
        <taxon>Auriscalpium</taxon>
    </lineage>
</organism>
<accession>A0ACB8RXD4</accession>
<name>A0ACB8RXD4_9AGAM</name>
<evidence type="ECO:0000313" key="2">
    <source>
        <dbReference type="Proteomes" id="UP000814033"/>
    </source>
</evidence>
<reference evidence="1" key="2">
    <citation type="journal article" date="2022" name="New Phytol.">
        <title>Evolutionary transition to the ectomycorrhizal habit in the genomes of a hyperdiverse lineage of mushroom-forming fungi.</title>
        <authorList>
            <person name="Looney B."/>
            <person name="Miyauchi S."/>
            <person name="Morin E."/>
            <person name="Drula E."/>
            <person name="Courty P.E."/>
            <person name="Kohler A."/>
            <person name="Kuo A."/>
            <person name="LaButti K."/>
            <person name="Pangilinan J."/>
            <person name="Lipzen A."/>
            <person name="Riley R."/>
            <person name="Andreopoulos W."/>
            <person name="He G."/>
            <person name="Johnson J."/>
            <person name="Nolan M."/>
            <person name="Tritt A."/>
            <person name="Barry K.W."/>
            <person name="Grigoriev I.V."/>
            <person name="Nagy L.G."/>
            <person name="Hibbett D."/>
            <person name="Henrissat B."/>
            <person name="Matheny P.B."/>
            <person name="Labbe J."/>
            <person name="Martin F.M."/>
        </authorList>
    </citation>
    <scope>NUCLEOTIDE SEQUENCE</scope>
    <source>
        <strain evidence="1">FP105234-sp</strain>
    </source>
</reference>